<dbReference type="AlphaFoldDB" id="X6LPJ1"/>
<gene>
    <name evidence="1" type="ORF">RFI_33871</name>
</gene>
<protein>
    <submittedName>
        <fullName evidence="1">Uncharacterized protein</fullName>
    </submittedName>
</protein>
<feature type="non-terminal residue" evidence="1">
    <location>
        <position position="247"/>
    </location>
</feature>
<name>X6LPJ1_RETFI</name>
<evidence type="ECO:0000313" key="1">
    <source>
        <dbReference type="EMBL" id="ETO03534.1"/>
    </source>
</evidence>
<reference evidence="1 2" key="1">
    <citation type="journal article" date="2013" name="Curr. Biol.">
        <title>The Genome of the Foraminiferan Reticulomyxa filosa.</title>
        <authorList>
            <person name="Glockner G."/>
            <person name="Hulsmann N."/>
            <person name="Schleicher M."/>
            <person name="Noegel A.A."/>
            <person name="Eichinger L."/>
            <person name="Gallinger C."/>
            <person name="Pawlowski J."/>
            <person name="Sierra R."/>
            <person name="Euteneuer U."/>
            <person name="Pillet L."/>
            <person name="Moustafa A."/>
            <person name="Platzer M."/>
            <person name="Groth M."/>
            <person name="Szafranski K."/>
            <person name="Schliwa M."/>
        </authorList>
    </citation>
    <scope>NUCLEOTIDE SEQUENCE [LARGE SCALE GENOMIC DNA]</scope>
</reference>
<comment type="caution">
    <text evidence="1">The sequence shown here is derived from an EMBL/GenBank/DDBJ whole genome shotgun (WGS) entry which is preliminary data.</text>
</comment>
<feature type="non-terminal residue" evidence="1">
    <location>
        <position position="1"/>
    </location>
</feature>
<sequence length="247" mass="28059">VSCAKSFSLLQIEEIKQVTSRLAEDTIELHVVPIKYIAQFPFSHLLHHWCQKQLVDEIVNNPKVMALDDTIKTEDIKAEETKIDEIKTEEMKIEEIKVEDRKTSEQHQFITTQNGKRIKIVQSGKLLATLLAEFPSLNDCSEDTCQKYVMDVIVEIFSVASNLVPSLKNIILCIACTVCGSISLANCETVLYFYGDGTDINQLEMSVEQMLPSFDLLVQITNNLCQHFFNINIGINFLKQFFGITFS</sequence>
<keyword evidence="2" id="KW-1185">Reference proteome</keyword>
<dbReference type="Proteomes" id="UP000023152">
    <property type="component" value="Unassembled WGS sequence"/>
</dbReference>
<accession>X6LPJ1</accession>
<proteinExistence type="predicted"/>
<dbReference type="EMBL" id="ASPP01033025">
    <property type="protein sequence ID" value="ETO03534.1"/>
    <property type="molecule type" value="Genomic_DNA"/>
</dbReference>
<organism evidence="1 2">
    <name type="scientific">Reticulomyxa filosa</name>
    <dbReference type="NCBI Taxonomy" id="46433"/>
    <lineage>
        <taxon>Eukaryota</taxon>
        <taxon>Sar</taxon>
        <taxon>Rhizaria</taxon>
        <taxon>Retaria</taxon>
        <taxon>Foraminifera</taxon>
        <taxon>Monothalamids</taxon>
        <taxon>Reticulomyxidae</taxon>
        <taxon>Reticulomyxa</taxon>
    </lineage>
</organism>
<evidence type="ECO:0000313" key="2">
    <source>
        <dbReference type="Proteomes" id="UP000023152"/>
    </source>
</evidence>